<evidence type="ECO:0000259" key="5">
    <source>
        <dbReference type="PROSITE" id="PS51891"/>
    </source>
</evidence>
<comment type="caution">
    <text evidence="6">The sequence shown here is derived from an EMBL/GenBank/DDBJ whole genome shotgun (WGS) entry which is preliminary data.</text>
</comment>
<evidence type="ECO:0000313" key="7">
    <source>
        <dbReference type="Proteomes" id="UP001595547"/>
    </source>
</evidence>
<dbReference type="SUPFAM" id="SSF51316">
    <property type="entry name" value="Mss4-like"/>
    <property type="match status" value="1"/>
</dbReference>
<dbReference type="PANTHER" id="PTHR33337:SF40">
    <property type="entry name" value="CENP-V_GFA DOMAIN-CONTAINING PROTEIN-RELATED"/>
    <property type="match status" value="1"/>
</dbReference>
<sequence length="119" mass="13137">MKGGCLCGQVRFEADAPLRAVFACHCTQCRKTSGHFWAATSVPLDRFRLTESAGLRWFQSSAEARRGFCGNCGASLFWEPQGEGRISIAAGALEGETGLHIAQHWHREDKGDYYDIPDT</sequence>
<dbReference type="Pfam" id="PF04828">
    <property type="entry name" value="GFA"/>
    <property type="match status" value="1"/>
</dbReference>
<dbReference type="PANTHER" id="PTHR33337">
    <property type="entry name" value="GFA DOMAIN-CONTAINING PROTEIN"/>
    <property type="match status" value="1"/>
</dbReference>
<accession>A0ABV7J6X9</accession>
<comment type="similarity">
    <text evidence="1">Belongs to the Gfa family.</text>
</comment>
<dbReference type="InterPro" id="IPR006913">
    <property type="entry name" value="CENP-V/GFA"/>
</dbReference>
<evidence type="ECO:0000256" key="4">
    <source>
        <dbReference type="ARBA" id="ARBA00023239"/>
    </source>
</evidence>
<evidence type="ECO:0000256" key="3">
    <source>
        <dbReference type="ARBA" id="ARBA00022833"/>
    </source>
</evidence>
<dbReference type="PROSITE" id="PS51891">
    <property type="entry name" value="CENP_V_GFA"/>
    <property type="match status" value="1"/>
</dbReference>
<organism evidence="6 7">
    <name type="scientific">Cypionkella sinensis</name>
    <dbReference type="NCBI Taxonomy" id="1756043"/>
    <lineage>
        <taxon>Bacteria</taxon>
        <taxon>Pseudomonadati</taxon>
        <taxon>Pseudomonadota</taxon>
        <taxon>Alphaproteobacteria</taxon>
        <taxon>Rhodobacterales</taxon>
        <taxon>Paracoccaceae</taxon>
        <taxon>Cypionkella</taxon>
    </lineage>
</organism>
<dbReference type="Proteomes" id="UP001595547">
    <property type="component" value="Unassembled WGS sequence"/>
</dbReference>
<protein>
    <submittedName>
        <fullName evidence="6">GFA family protein</fullName>
    </submittedName>
</protein>
<evidence type="ECO:0000256" key="2">
    <source>
        <dbReference type="ARBA" id="ARBA00022723"/>
    </source>
</evidence>
<gene>
    <name evidence="6" type="ORF">ACFOGH_18895</name>
</gene>
<proteinExistence type="inferred from homology"/>
<reference evidence="7" key="1">
    <citation type="journal article" date="2019" name="Int. J. Syst. Evol. Microbiol.">
        <title>The Global Catalogue of Microorganisms (GCM) 10K type strain sequencing project: providing services to taxonomists for standard genome sequencing and annotation.</title>
        <authorList>
            <consortium name="The Broad Institute Genomics Platform"/>
            <consortium name="The Broad Institute Genome Sequencing Center for Infectious Disease"/>
            <person name="Wu L."/>
            <person name="Ma J."/>
        </authorList>
    </citation>
    <scope>NUCLEOTIDE SEQUENCE [LARGE SCALE GENOMIC DNA]</scope>
    <source>
        <strain evidence="7">KCTC 52039</strain>
    </source>
</reference>
<evidence type="ECO:0000256" key="1">
    <source>
        <dbReference type="ARBA" id="ARBA00005495"/>
    </source>
</evidence>
<keyword evidence="4" id="KW-0456">Lyase</keyword>
<feature type="domain" description="CENP-V/GFA" evidence="5">
    <location>
        <begin position="1"/>
        <end position="115"/>
    </location>
</feature>
<keyword evidence="3" id="KW-0862">Zinc</keyword>
<dbReference type="EMBL" id="JBHRTO010000002">
    <property type="protein sequence ID" value="MFC3183074.1"/>
    <property type="molecule type" value="Genomic_DNA"/>
</dbReference>
<keyword evidence="7" id="KW-1185">Reference proteome</keyword>
<dbReference type="Gene3D" id="3.90.1590.10">
    <property type="entry name" value="glutathione-dependent formaldehyde- activating enzyme (gfa)"/>
    <property type="match status" value="1"/>
</dbReference>
<name>A0ABV7J6X9_9RHOB</name>
<keyword evidence="2" id="KW-0479">Metal-binding</keyword>
<dbReference type="InterPro" id="IPR011057">
    <property type="entry name" value="Mss4-like_sf"/>
</dbReference>
<evidence type="ECO:0000313" key="6">
    <source>
        <dbReference type="EMBL" id="MFC3183074.1"/>
    </source>
</evidence>
<dbReference type="RefSeq" id="WP_380074729.1">
    <property type="nucleotide sequence ID" value="NZ_JBHRTO010000002.1"/>
</dbReference>